<organism evidence="2 3">
    <name type="scientific">Tigriopus californicus</name>
    <name type="common">Marine copepod</name>
    <dbReference type="NCBI Taxonomy" id="6832"/>
    <lineage>
        <taxon>Eukaryota</taxon>
        <taxon>Metazoa</taxon>
        <taxon>Ecdysozoa</taxon>
        <taxon>Arthropoda</taxon>
        <taxon>Crustacea</taxon>
        <taxon>Multicrustacea</taxon>
        <taxon>Hexanauplia</taxon>
        <taxon>Copepoda</taxon>
        <taxon>Harpacticoida</taxon>
        <taxon>Harpacticidae</taxon>
        <taxon>Tigriopus</taxon>
    </lineage>
</organism>
<sequence>MTGEGRSDGKGGKVCQVETRSDLRSSLKGRSGFGVRQLSELSSPSSSPTTSISSRSSECFFIHSARSVAKSISTPLAASFFCCFSNCRINFRSFRCCSRRSSSVWVRGSPEQNERVKFRGIQTSQLLQNKYCMRAAQTSIPHLSFS</sequence>
<evidence type="ECO:0000256" key="1">
    <source>
        <dbReference type="SAM" id="MobiDB-lite"/>
    </source>
</evidence>
<reference evidence="2 3" key="1">
    <citation type="journal article" date="2018" name="Nat. Ecol. Evol.">
        <title>Genomic signatures of mitonuclear coevolution across populations of Tigriopus californicus.</title>
        <authorList>
            <person name="Barreto F.S."/>
            <person name="Watson E.T."/>
            <person name="Lima T.G."/>
            <person name="Willett C.S."/>
            <person name="Edmands S."/>
            <person name="Li W."/>
            <person name="Burton R.S."/>
        </authorList>
    </citation>
    <scope>NUCLEOTIDE SEQUENCE [LARGE SCALE GENOMIC DNA]</scope>
    <source>
        <strain evidence="2 3">San Diego</strain>
    </source>
</reference>
<feature type="compositionally biased region" description="Basic and acidic residues" evidence="1">
    <location>
        <begin position="1"/>
        <end position="11"/>
    </location>
</feature>
<evidence type="ECO:0000313" key="3">
    <source>
        <dbReference type="Proteomes" id="UP000318571"/>
    </source>
</evidence>
<feature type="region of interest" description="Disordered" evidence="1">
    <location>
        <begin position="1"/>
        <end position="31"/>
    </location>
</feature>
<proteinExistence type="predicted"/>
<keyword evidence="3" id="KW-1185">Reference proteome</keyword>
<accession>A0A553NTS6</accession>
<name>A0A553NTS6_TIGCA</name>
<dbReference type="Proteomes" id="UP000318571">
    <property type="component" value="Chromosome 1"/>
</dbReference>
<dbReference type="EMBL" id="VCGU01000010">
    <property type="protein sequence ID" value="TRY68826.1"/>
    <property type="molecule type" value="Genomic_DNA"/>
</dbReference>
<dbReference type="AlphaFoldDB" id="A0A553NTS6"/>
<comment type="caution">
    <text evidence="2">The sequence shown here is derived from an EMBL/GenBank/DDBJ whole genome shotgun (WGS) entry which is preliminary data.</text>
</comment>
<evidence type="ECO:0000313" key="2">
    <source>
        <dbReference type="EMBL" id="TRY68826.1"/>
    </source>
</evidence>
<protein>
    <submittedName>
        <fullName evidence="2">Uncharacterized protein</fullName>
    </submittedName>
</protein>
<gene>
    <name evidence="2" type="ORF">TCAL_15128</name>
</gene>